<organism evidence="2 3">
    <name type="scientific">Flavonifractor plautii</name>
    <name type="common">Fusobacterium plautii</name>
    <dbReference type="NCBI Taxonomy" id="292800"/>
    <lineage>
        <taxon>Bacteria</taxon>
        <taxon>Bacillati</taxon>
        <taxon>Bacillota</taxon>
        <taxon>Clostridia</taxon>
        <taxon>Eubacteriales</taxon>
        <taxon>Oscillospiraceae</taxon>
        <taxon>Flavonifractor</taxon>
    </lineage>
</organism>
<dbReference type="InterPro" id="IPR006528">
    <property type="entry name" value="Phage_head_morphogenesis_dom"/>
</dbReference>
<dbReference type="RefSeq" id="WP_065535280.1">
    <property type="nucleotide sequence ID" value="NZ_CP015406.2"/>
</dbReference>
<gene>
    <name evidence="2" type="ORF">I5Q84_13135</name>
</gene>
<dbReference type="Pfam" id="PF04233">
    <property type="entry name" value="Phage_Mu_F"/>
    <property type="match status" value="1"/>
</dbReference>
<proteinExistence type="predicted"/>
<accession>A0AAX1KGH7</accession>
<protein>
    <recommendedName>
        <fullName evidence="1">Phage head morphogenesis domain-containing protein</fullName>
    </recommendedName>
</protein>
<feature type="domain" description="Phage head morphogenesis" evidence="1">
    <location>
        <begin position="172"/>
        <end position="294"/>
    </location>
</feature>
<dbReference type="AlphaFoldDB" id="A0AAX1KGH7"/>
<name>A0AAX1KGH7_FLAPL</name>
<evidence type="ECO:0000313" key="2">
    <source>
        <dbReference type="EMBL" id="QQR04918.1"/>
    </source>
</evidence>
<evidence type="ECO:0000313" key="3">
    <source>
        <dbReference type="Proteomes" id="UP000595792"/>
    </source>
</evidence>
<sequence>MPKPDEANQLTDKKLSALEKRIARVYREARNDLDETVKAYFERFRERDEGMKALIGTEINGKVWTEQDYKQWRLNQIGRGERYQDLREKIAERMTKANEVAIAYVNDGTPGIYSLNRNYAAYTIEKVSGNVGFTLWDESTVRRLIVEEPDLMPYYPKKKALKRGIDLKWGKKQIAKSVTSGLLQGKSVGKIATDLQARVSEMNRASAVRAARTAITGAQNAGRMDSYKAASDMGIKVRKQWVATKDGRTRHSHQKLDGQTVDWDEPFTSELGKIRYPGDPRAKPANVYNCRCTMRTVEKPGMEVEPRKMRVRDPKTGRNVMVEEMTYEQWERWVQSRTYSDIIGEKTLNGIEIKMVSAHSVDRGDQRGVTSSDVLDAVTKPLYVREVKTDQKGQKSQRFIGSEATVNINPDTGNIVTVWKTGKRERKRYGGKE</sequence>
<dbReference type="EMBL" id="CP065315">
    <property type="protein sequence ID" value="QQR04918.1"/>
    <property type="molecule type" value="Genomic_DNA"/>
</dbReference>
<dbReference type="KEGG" id="fpla:A4U99_14480"/>
<evidence type="ECO:0000259" key="1">
    <source>
        <dbReference type="Pfam" id="PF04233"/>
    </source>
</evidence>
<reference evidence="2 3" key="1">
    <citation type="submission" date="2020-11" db="EMBL/GenBank/DDBJ databases">
        <title>Closed and high quality bacterial genomes of the OMM12 community.</title>
        <authorList>
            <person name="Marbouty M."/>
            <person name="Lamy-Besnier Q."/>
            <person name="Debarbieux L."/>
            <person name="Koszul R."/>
        </authorList>
    </citation>
    <scope>NUCLEOTIDE SEQUENCE [LARGE SCALE GENOMIC DNA]</scope>
    <source>
        <strain evidence="2 3">YL31</strain>
    </source>
</reference>
<dbReference type="Proteomes" id="UP000595792">
    <property type="component" value="Chromosome"/>
</dbReference>